<name>A0ABS0IDR4_9BACT</name>
<dbReference type="SFLD" id="SFLDG01129">
    <property type="entry name" value="C1.5:_HAD__Beta-PGM__Phosphata"/>
    <property type="match status" value="1"/>
</dbReference>
<keyword evidence="5" id="KW-0378">Hydrolase</keyword>
<dbReference type="Proteomes" id="UP000597617">
    <property type="component" value="Unassembled WGS sequence"/>
</dbReference>
<reference evidence="5 6" key="1">
    <citation type="submission" date="2020-11" db="EMBL/GenBank/DDBJ databases">
        <authorList>
            <person name="Kim M.K."/>
        </authorList>
    </citation>
    <scope>NUCLEOTIDE SEQUENCE [LARGE SCALE GENOMIC DNA]</scope>
    <source>
        <strain evidence="5 6">BT683</strain>
    </source>
</reference>
<dbReference type="PANTHER" id="PTHR43434:SF1">
    <property type="entry name" value="PHOSPHOGLYCOLATE PHOSPHATASE"/>
    <property type="match status" value="1"/>
</dbReference>
<dbReference type="RefSeq" id="WP_196280897.1">
    <property type="nucleotide sequence ID" value="NZ_JADQDQ010000002.1"/>
</dbReference>
<dbReference type="NCBIfam" id="TIGR01549">
    <property type="entry name" value="HAD-SF-IA-v1"/>
    <property type="match status" value="1"/>
</dbReference>
<dbReference type="Gene3D" id="3.40.50.1000">
    <property type="entry name" value="HAD superfamily/HAD-like"/>
    <property type="match status" value="1"/>
</dbReference>
<dbReference type="CDD" id="cd01427">
    <property type="entry name" value="HAD_like"/>
    <property type="match status" value="1"/>
</dbReference>
<dbReference type="PANTHER" id="PTHR43434">
    <property type="entry name" value="PHOSPHOGLYCOLATE PHOSPHATASE"/>
    <property type="match status" value="1"/>
</dbReference>
<comment type="caution">
    <text evidence="5">The sequence shown here is derived from an EMBL/GenBank/DDBJ whole genome shotgun (WGS) entry which is preliminary data.</text>
</comment>
<dbReference type="SFLD" id="SFLDS00003">
    <property type="entry name" value="Haloacid_Dehalogenase"/>
    <property type="match status" value="1"/>
</dbReference>
<organism evidence="5 6">
    <name type="scientific">Hymenobacter jeongseonensis</name>
    <dbReference type="NCBI Taxonomy" id="2791027"/>
    <lineage>
        <taxon>Bacteria</taxon>
        <taxon>Pseudomonadati</taxon>
        <taxon>Bacteroidota</taxon>
        <taxon>Cytophagia</taxon>
        <taxon>Cytophagales</taxon>
        <taxon>Hymenobacteraceae</taxon>
        <taxon>Hymenobacter</taxon>
    </lineage>
</organism>
<dbReference type="Pfam" id="PF00702">
    <property type="entry name" value="Hydrolase"/>
    <property type="match status" value="1"/>
</dbReference>
<evidence type="ECO:0000256" key="1">
    <source>
        <dbReference type="ARBA" id="ARBA00000830"/>
    </source>
</evidence>
<dbReference type="InterPro" id="IPR006439">
    <property type="entry name" value="HAD-SF_hydro_IA"/>
</dbReference>
<keyword evidence="6" id="KW-1185">Reference proteome</keyword>
<dbReference type="InterPro" id="IPR023214">
    <property type="entry name" value="HAD_sf"/>
</dbReference>
<evidence type="ECO:0000313" key="5">
    <source>
        <dbReference type="EMBL" id="MBF9236499.1"/>
    </source>
</evidence>
<dbReference type="EMBL" id="JADQDQ010000002">
    <property type="protein sequence ID" value="MBF9236499.1"/>
    <property type="molecule type" value="Genomic_DNA"/>
</dbReference>
<evidence type="ECO:0000256" key="2">
    <source>
        <dbReference type="ARBA" id="ARBA00004818"/>
    </source>
</evidence>
<evidence type="ECO:0000256" key="4">
    <source>
        <dbReference type="ARBA" id="ARBA00013078"/>
    </source>
</evidence>
<accession>A0ABS0IDR4</accession>
<dbReference type="SUPFAM" id="SSF56784">
    <property type="entry name" value="HAD-like"/>
    <property type="match status" value="1"/>
</dbReference>
<gene>
    <name evidence="5" type="ORF">I2I05_03735</name>
</gene>
<evidence type="ECO:0000313" key="6">
    <source>
        <dbReference type="Proteomes" id="UP000597617"/>
    </source>
</evidence>
<proteinExistence type="inferred from homology"/>
<sequence length="246" mass="27470">MMLPYPAAAAPTFSVQRHVQWPSTKAVIFDVDGTLYEQSRLRMKMVGALARYYALRPWRLAEVRLLLRFRAEREKRPGAAGPGLEQAQYAWASRDGRIPGQKIRRVVDQWLFEQPKQYLRACAYPGIHSFFAALRQHGIKIGIYSDYEAHGKLAALGLAADLVVSSTDPEIDHLKPAPHGLWHIAATLGVAPAECLFIGDRPELDGACAAQAGMPWLMVEQQRFDQFTFYESLENGLVTSCISCAP</sequence>
<evidence type="ECO:0000256" key="3">
    <source>
        <dbReference type="ARBA" id="ARBA00006171"/>
    </source>
</evidence>
<dbReference type="InterPro" id="IPR036412">
    <property type="entry name" value="HAD-like_sf"/>
</dbReference>
<dbReference type="EC" id="3.1.3.18" evidence="4"/>
<dbReference type="GO" id="GO:0016787">
    <property type="term" value="F:hydrolase activity"/>
    <property type="evidence" value="ECO:0007669"/>
    <property type="project" value="UniProtKB-KW"/>
</dbReference>
<dbReference type="InterPro" id="IPR050155">
    <property type="entry name" value="HAD-like_hydrolase_sf"/>
</dbReference>
<protein>
    <recommendedName>
        <fullName evidence="4">phosphoglycolate phosphatase</fullName>
        <ecNumber evidence="4">3.1.3.18</ecNumber>
    </recommendedName>
</protein>
<comment type="catalytic activity">
    <reaction evidence="1">
        <text>2-phosphoglycolate + H2O = glycolate + phosphate</text>
        <dbReference type="Rhea" id="RHEA:14369"/>
        <dbReference type="ChEBI" id="CHEBI:15377"/>
        <dbReference type="ChEBI" id="CHEBI:29805"/>
        <dbReference type="ChEBI" id="CHEBI:43474"/>
        <dbReference type="ChEBI" id="CHEBI:58033"/>
        <dbReference type="EC" id="3.1.3.18"/>
    </reaction>
</comment>
<comment type="pathway">
    <text evidence="2">Organic acid metabolism; glycolate biosynthesis; glycolate from 2-phosphoglycolate: step 1/1.</text>
</comment>
<comment type="similarity">
    <text evidence="3">Belongs to the HAD-like hydrolase superfamily. CbbY/CbbZ/Gph/YieH family.</text>
</comment>